<proteinExistence type="predicted"/>
<dbReference type="EMBL" id="CM007383">
    <property type="protein sequence ID" value="ONK76070.1"/>
    <property type="molecule type" value="Genomic_DNA"/>
</dbReference>
<dbReference type="Gramene" id="ONK76070">
    <property type="protein sequence ID" value="ONK76070"/>
    <property type="gene ID" value="A4U43_C03F23570"/>
</dbReference>
<dbReference type="Proteomes" id="UP000243459">
    <property type="component" value="Chromosome 3"/>
</dbReference>
<feature type="signal peptide" evidence="1">
    <location>
        <begin position="1"/>
        <end position="18"/>
    </location>
</feature>
<organism evidence="2 3">
    <name type="scientific">Asparagus officinalis</name>
    <name type="common">Garden asparagus</name>
    <dbReference type="NCBI Taxonomy" id="4686"/>
    <lineage>
        <taxon>Eukaryota</taxon>
        <taxon>Viridiplantae</taxon>
        <taxon>Streptophyta</taxon>
        <taxon>Embryophyta</taxon>
        <taxon>Tracheophyta</taxon>
        <taxon>Spermatophyta</taxon>
        <taxon>Magnoliopsida</taxon>
        <taxon>Liliopsida</taxon>
        <taxon>Asparagales</taxon>
        <taxon>Asparagaceae</taxon>
        <taxon>Asparagoideae</taxon>
        <taxon>Asparagus</taxon>
    </lineage>
</organism>
<gene>
    <name evidence="2" type="ORF">A4U43_C03F23570</name>
</gene>
<evidence type="ECO:0000313" key="3">
    <source>
        <dbReference type="Proteomes" id="UP000243459"/>
    </source>
</evidence>
<evidence type="ECO:0000313" key="2">
    <source>
        <dbReference type="EMBL" id="ONK76070.1"/>
    </source>
</evidence>
<protein>
    <submittedName>
        <fullName evidence="2">Uncharacterized protein</fullName>
    </submittedName>
</protein>
<name>A0A5P1FHK4_ASPOF</name>
<accession>A0A5P1FHK4</accession>
<keyword evidence="1" id="KW-0732">Signal</keyword>
<dbReference type="AlphaFoldDB" id="A0A5P1FHK4"/>
<sequence length="186" mass="20441">MFIVGVLVAFVLVWGISGCEPSCEDATPLFLCFTFDVISLAYNNTLVTWFGWLVVSLFTMPVCEPVQILWILVVSLAVRMLPLSSCVIIITFDVISLAYNDTLVTYWLVGCELGCGGCSDFVDPGLKSGWRLGCSVEALMISRSSALTLKTSCYPIAKIAAKLFKIPNDIFQMISLMCSFDLETQC</sequence>
<keyword evidence="3" id="KW-1185">Reference proteome</keyword>
<feature type="chain" id="PRO_5024374498" evidence="1">
    <location>
        <begin position="19"/>
        <end position="186"/>
    </location>
</feature>
<evidence type="ECO:0000256" key="1">
    <source>
        <dbReference type="SAM" id="SignalP"/>
    </source>
</evidence>
<reference evidence="3" key="1">
    <citation type="journal article" date="2017" name="Nat. Commun.">
        <title>The asparagus genome sheds light on the origin and evolution of a young Y chromosome.</title>
        <authorList>
            <person name="Harkess A."/>
            <person name="Zhou J."/>
            <person name="Xu C."/>
            <person name="Bowers J.E."/>
            <person name="Van der Hulst R."/>
            <person name="Ayyampalayam S."/>
            <person name="Mercati F."/>
            <person name="Riccardi P."/>
            <person name="McKain M.R."/>
            <person name="Kakrana A."/>
            <person name="Tang H."/>
            <person name="Ray J."/>
            <person name="Groenendijk J."/>
            <person name="Arikit S."/>
            <person name="Mathioni S.M."/>
            <person name="Nakano M."/>
            <person name="Shan H."/>
            <person name="Telgmann-Rauber A."/>
            <person name="Kanno A."/>
            <person name="Yue Z."/>
            <person name="Chen H."/>
            <person name="Li W."/>
            <person name="Chen Y."/>
            <person name="Xu X."/>
            <person name="Zhang Y."/>
            <person name="Luo S."/>
            <person name="Chen H."/>
            <person name="Gao J."/>
            <person name="Mao Z."/>
            <person name="Pires J.C."/>
            <person name="Luo M."/>
            <person name="Kudrna D."/>
            <person name="Wing R.A."/>
            <person name="Meyers B.C."/>
            <person name="Yi K."/>
            <person name="Kong H."/>
            <person name="Lavrijsen P."/>
            <person name="Sunseri F."/>
            <person name="Falavigna A."/>
            <person name="Ye Y."/>
            <person name="Leebens-Mack J.H."/>
            <person name="Chen G."/>
        </authorList>
    </citation>
    <scope>NUCLEOTIDE SEQUENCE [LARGE SCALE GENOMIC DNA]</scope>
    <source>
        <strain evidence="3">cv. DH0086</strain>
    </source>
</reference>